<proteinExistence type="predicted"/>
<dbReference type="EMBL" id="JAPFPW010000015">
    <property type="protein sequence ID" value="MCW7754746.1"/>
    <property type="molecule type" value="Genomic_DNA"/>
</dbReference>
<protein>
    <submittedName>
        <fullName evidence="1">Pilus assembly protein PilP</fullName>
    </submittedName>
</protein>
<gene>
    <name evidence="1" type="ORF">OOT00_12215</name>
</gene>
<sequence length="309" mass="33667">MMRISRKVGLDRRLWLGVWITLLILPFGCGEDSAPVPEPEKVEVVRRNIIFPEPEKKAEGQEGVVSSHGIPDVSDMTEAMDDSDGVMLPAGTEADEGEEKAESLLPPDVVAAAEETAGTEEGVEAGLSVMPERQESGDLILEVEEIKTDDGAAEGSNESEGSIAEVVAEGFTPALFLQEGLLEGEGGFAIYDPSGRIDPFRPLIQERPQVRQREDRPERRVPQTPLEKVALSQLKLVGIVRSPMGSRAMVEESSGRGYVVTEGTYIGMNGGRVTAIERERIVVTEIVESLSGEFREEQRELKLQKPTGE</sequence>
<dbReference type="Proteomes" id="UP001209681">
    <property type="component" value="Unassembled WGS sequence"/>
</dbReference>
<comment type="caution">
    <text evidence="1">The sequence shown here is derived from an EMBL/GenBank/DDBJ whole genome shotgun (WGS) entry which is preliminary data.</text>
</comment>
<keyword evidence="2" id="KW-1185">Reference proteome</keyword>
<dbReference type="Gene3D" id="2.30.30.830">
    <property type="match status" value="1"/>
</dbReference>
<dbReference type="Pfam" id="PF04351">
    <property type="entry name" value="PilP"/>
    <property type="match status" value="1"/>
</dbReference>
<reference evidence="1 2" key="1">
    <citation type="submission" date="2022-11" db="EMBL/GenBank/DDBJ databases">
        <title>Desulfobotulus tamanensis H1 sp. nov. - anaerobic, alkaliphilic, sulphate reducing bacterium isolated from terrestrial mud volcano.</title>
        <authorList>
            <person name="Frolova A."/>
            <person name="Merkel A.Y."/>
            <person name="Slobodkin A.I."/>
        </authorList>
    </citation>
    <scope>NUCLEOTIDE SEQUENCE [LARGE SCALE GENOMIC DNA]</scope>
    <source>
        <strain evidence="1 2">H1</strain>
    </source>
</reference>
<accession>A0ABT3NBA5</accession>
<evidence type="ECO:0000313" key="2">
    <source>
        <dbReference type="Proteomes" id="UP001209681"/>
    </source>
</evidence>
<organism evidence="1 2">
    <name type="scientific">Desulfobotulus pelophilus</name>
    <dbReference type="NCBI Taxonomy" id="2823377"/>
    <lineage>
        <taxon>Bacteria</taxon>
        <taxon>Pseudomonadati</taxon>
        <taxon>Thermodesulfobacteriota</taxon>
        <taxon>Desulfobacteria</taxon>
        <taxon>Desulfobacterales</taxon>
        <taxon>Desulfobacteraceae</taxon>
        <taxon>Desulfobotulus</taxon>
    </lineage>
</organism>
<name>A0ABT3NBA5_9BACT</name>
<dbReference type="InterPro" id="IPR007446">
    <property type="entry name" value="PilP"/>
</dbReference>
<dbReference type="RefSeq" id="WP_265425659.1">
    <property type="nucleotide sequence ID" value="NZ_JAPFPW010000015.1"/>
</dbReference>
<evidence type="ECO:0000313" key="1">
    <source>
        <dbReference type="EMBL" id="MCW7754746.1"/>
    </source>
</evidence>